<evidence type="ECO:0000256" key="8">
    <source>
        <dbReference type="ARBA" id="ARBA00023210"/>
    </source>
</evidence>
<evidence type="ECO:0000256" key="3">
    <source>
        <dbReference type="ARBA" id="ARBA00022618"/>
    </source>
</evidence>
<dbReference type="Proteomes" id="UP000178449">
    <property type="component" value="Unassembled WGS sequence"/>
</dbReference>
<dbReference type="EMBL" id="MFNE01000026">
    <property type="protein sequence ID" value="OGG95192.1"/>
    <property type="molecule type" value="Genomic_DNA"/>
</dbReference>
<keyword evidence="4" id="KW-0479">Metal-binding</keyword>
<dbReference type="PROSITE" id="PS51706">
    <property type="entry name" value="G_ENGB"/>
    <property type="match status" value="1"/>
</dbReference>
<dbReference type="InterPro" id="IPR019987">
    <property type="entry name" value="GTP-bd_ribosome_bio_YsxC"/>
</dbReference>
<dbReference type="SUPFAM" id="SSF52540">
    <property type="entry name" value="P-loop containing nucleoside triphosphate hydrolases"/>
    <property type="match status" value="1"/>
</dbReference>
<keyword evidence="9 10" id="KW-0131">Cell cycle</keyword>
<feature type="domain" description="EngB-type G" evidence="11">
    <location>
        <begin position="22"/>
        <end position="193"/>
    </location>
</feature>
<dbReference type="GO" id="GO:0005525">
    <property type="term" value="F:GTP binding"/>
    <property type="evidence" value="ECO:0007669"/>
    <property type="project" value="UniProtKB-UniRule"/>
</dbReference>
<dbReference type="NCBIfam" id="TIGR03598">
    <property type="entry name" value="GTPase_YsxC"/>
    <property type="match status" value="1"/>
</dbReference>
<organism evidence="12 13">
    <name type="scientific">Candidatus Lambdaproteobacteria bacterium RIFOXYD2_FULL_50_16</name>
    <dbReference type="NCBI Taxonomy" id="1817772"/>
    <lineage>
        <taxon>Bacteria</taxon>
        <taxon>Pseudomonadati</taxon>
        <taxon>Pseudomonadota</taxon>
        <taxon>Candidatus Lambdaproteobacteria</taxon>
    </lineage>
</organism>
<evidence type="ECO:0000256" key="7">
    <source>
        <dbReference type="ARBA" id="ARBA00023134"/>
    </source>
</evidence>
<evidence type="ECO:0000313" key="12">
    <source>
        <dbReference type="EMBL" id="OGG95192.1"/>
    </source>
</evidence>
<evidence type="ECO:0000256" key="1">
    <source>
        <dbReference type="ARBA" id="ARBA00001946"/>
    </source>
</evidence>
<gene>
    <name evidence="10" type="primary">engB</name>
    <name evidence="12" type="ORF">A2527_08450</name>
</gene>
<dbReference type="Pfam" id="PF01926">
    <property type="entry name" value="MMR_HSR1"/>
    <property type="match status" value="1"/>
</dbReference>
<keyword evidence="3 10" id="KW-0132">Cell division</keyword>
<dbReference type="STRING" id="1817772.A2527_08450"/>
<dbReference type="InterPro" id="IPR030393">
    <property type="entry name" value="G_ENGB_dom"/>
</dbReference>
<dbReference type="InterPro" id="IPR006073">
    <property type="entry name" value="GTP-bd"/>
</dbReference>
<comment type="cofactor">
    <cofactor evidence="1">
        <name>Mg(2+)</name>
        <dbReference type="ChEBI" id="CHEBI:18420"/>
    </cofactor>
</comment>
<dbReference type="GO" id="GO:0046872">
    <property type="term" value="F:metal ion binding"/>
    <property type="evidence" value="ECO:0007669"/>
    <property type="project" value="UniProtKB-KW"/>
</dbReference>
<dbReference type="Gene3D" id="3.40.50.300">
    <property type="entry name" value="P-loop containing nucleotide triphosphate hydrolases"/>
    <property type="match status" value="1"/>
</dbReference>
<dbReference type="HAMAP" id="MF_00321">
    <property type="entry name" value="GTPase_EngB"/>
    <property type="match status" value="1"/>
</dbReference>
<evidence type="ECO:0000256" key="10">
    <source>
        <dbReference type="HAMAP-Rule" id="MF_00321"/>
    </source>
</evidence>
<dbReference type="CDD" id="cd01876">
    <property type="entry name" value="YihA_EngB"/>
    <property type="match status" value="1"/>
</dbReference>
<dbReference type="GO" id="GO:0000917">
    <property type="term" value="P:division septum assembly"/>
    <property type="evidence" value="ECO:0007669"/>
    <property type="project" value="UniProtKB-KW"/>
</dbReference>
<evidence type="ECO:0000256" key="4">
    <source>
        <dbReference type="ARBA" id="ARBA00022723"/>
    </source>
</evidence>
<comment type="similarity">
    <text evidence="2 10">Belongs to the TRAFAC class TrmE-Era-EngA-EngB-Septin-like GTPase superfamily. EngB GTPase family.</text>
</comment>
<keyword evidence="7 10" id="KW-0342">GTP-binding</keyword>
<sequence>MRIDSAVYVKSFTSFKKWDLDPLPAFCFVGRSNVGKSSLINHLTGRKSLVKTSSTPGKTQLINLFLINEAFYFVDLPGYGFASVPLAVKQSWQKMIFGFLQDYPDLRLVFQILDLRHQPSKEDQEFHQAILEAEIPLALIGNKLDKLGQSARAKQAGAIKKALHFEADLLLHSALAKKGKEEILDLVSWCLEDRNEPDLELIEPTSELG</sequence>
<keyword evidence="5 10" id="KW-0547">Nucleotide-binding</keyword>
<name>A0A1F6GAQ0_9PROT</name>
<dbReference type="PANTHER" id="PTHR11649">
    <property type="entry name" value="MSS1/TRME-RELATED GTP-BINDING PROTEIN"/>
    <property type="match status" value="1"/>
</dbReference>
<keyword evidence="6" id="KW-0460">Magnesium</keyword>
<evidence type="ECO:0000256" key="6">
    <source>
        <dbReference type="ARBA" id="ARBA00022842"/>
    </source>
</evidence>
<evidence type="ECO:0000256" key="9">
    <source>
        <dbReference type="ARBA" id="ARBA00023306"/>
    </source>
</evidence>
<accession>A0A1F6GAQ0</accession>
<dbReference type="AlphaFoldDB" id="A0A1F6GAQ0"/>
<reference evidence="12 13" key="1">
    <citation type="journal article" date="2016" name="Nat. Commun.">
        <title>Thousands of microbial genomes shed light on interconnected biogeochemical processes in an aquifer system.</title>
        <authorList>
            <person name="Anantharaman K."/>
            <person name="Brown C.T."/>
            <person name="Hug L.A."/>
            <person name="Sharon I."/>
            <person name="Castelle C.J."/>
            <person name="Probst A.J."/>
            <person name="Thomas B.C."/>
            <person name="Singh A."/>
            <person name="Wilkins M.J."/>
            <person name="Karaoz U."/>
            <person name="Brodie E.L."/>
            <person name="Williams K.H."/>
            <person name="Hubbard S.S."/>
            <person name="Banfield J.F."/>
        </authorList>
    </citation>
    <scope>NUCLEOTIDE SEQUENCE [LARGE SCALE GENOMIC DNA]</scope>
</reference>
<keyword evidence="8 10" id="KW-0717">Septation</keyword>
<evidence type="ECO:0000256" key="5">
    <source>
        <dbReference type="ARBA" id="ARBA00022741"/>
    </source>
</evidence>
<protein>
    <recommendedName>
        <fullName evidence="10">Probable GTP-binding protein EngB</fullName>
    </recommendedName>
</protein>
<comment type="caution">
    <text evidence="12">The sequence shown here is derived from an EMBL/GenBank/DDBJ whole genome shotgun (WGS) entry which is preliminary data.</text>
</comment>
<dbReference type="GO" id="GO:0005829">
    <property type="term" value="C:cytosol"/>
    <property type="evidence" value="ECO:0007669"/>
    <property type="project" value="TreeGrafter"/>
</dbReference>
<evidence type="ECO:0000256" key="2">
    <source>
        <dbReference type="ARBA" id="ARBA00009638"/>
    </source>
</evidence>
<dbReference type="PANTHER" id="PTHR11649:SF13">
    <property type="entry name" value="ENGB-TYPE G DOMAIN-CONTAINING PROTEIN"/>
    <property type="match status" value="1"/>
</dbReference>
<comment type="function">
    <text evidence="10">Necessary for normal cell division and for the maintenance of normal septation.</text>
</comment>
<proteinExistence type="inferred from homology"/>
<dbReference type="InterPro" id="IPR027417">
    <property type="entry name" value="P-loop_NTPase"/>
</dbReference>
<evidence type="ECO:0000259" key="11">
    <source>
        <dbReference type="PROSITE" id="PS51706"/>
    </source>
</evidence>
<evidence type="ECO:0000313" key="13">
    <source>
        <dbReference type="Proteomes" id="UP000178449"/>
    </source>
</evidence>